<dbReference type="EMBL" id="CM001224">
    <property type="protein sequence ID" value="AET04020.1"/>
    <property type="molecule type" value="Genomic_DNA"/>
</dbReference>
<dbReference type="Proteomes" id="UP000002051">
    <property type="component" value="Chromosome 8"/>
</dbReference>
<evidence type="ECO:0000313" key="3">
    <source>
        <dbReference type="Proteomes" id="UP000002051"/>
    </source>
</evidence>
<organism evidence="1 3">
    <name type="scientific">Medicago truncatula</name>
    <name type="common">Barrel medic</name>
    <name type="synonym">Medicago tribuloides</name>
    <dbReference type="NCBI Taxonomy" id="3880"/>
    <lineage>
        <taxon>Eukaryota</taxon>
        <taxon>Viridiplantae</taxon>
        <taxon>Streptophyta</taxon>
        <taxon>Embryophyta</taxon>
        <taxon>Tracheophyta</taxon>
        <taxon>Spermatophyta</taxon>
        <taxon>Magnoliopsida</taxon>
        <taxon>eudicotyledons</taxon>
        <taxon>Gunneridae</taxon>
        <taxon>Pentapetalae</taxon>
        <taxon>rosids</taxon>
        <taxon>fabids</taxon>
        <taxon>Fabales</taxon>
        <taxon>Fabaceae</taxon>
        <taxon>Papilionoideae</taxon>
        <taxon>50 kb inversion clade</taxon>
        <taxon>NPAAA clade</taxon>
        <taxon>Hologalegina</taxon>
        <taxon>IRL clade</taxon>
        <taxon>Trifolieae</taxon>
        <taxon>Medicago</taxon>
    </lineage>
</organism>
<reference evidence="1 3" key="2">
    <citation type="journal article" date="2014" name="BMC Genomics">
        <title>An improved genome release (version Mt4.0) for the model legume Medicago truncatula.</title>
        <authorList>
            <person name="Tang H."/>
            <person name="Krishnakumar V."/>
            <person name="Bidwell S."/>
            <person name="Rosen B."/>
            <person name="Chan A."/>
            <person name="Zhou S."/>
            <person name="Gentzbittel L."/>
            <person name="Childs K.L."/>
            <person name="Yandell M."/>
            <person name="Gundlach H."/>
            <person name="Mayer K.F."/>
            <person name="Schwartz D.C."/>
            <person name="Town C.D."/>
        </authorList>
    </citation>
    <scope>GENOME REANNOTATION</scope>
    <source>
        <strain evidence="2 3">cv. Jemalong A17</strain>
    </source>
</reference>
<evidence type="ECO:0000313" key="2">
    <source>
        <dbReference type="EnsemblPlants" id="AET04020"/>
    </source>
</evidence>
<sequence length="61" mass="6771">MNPIEKTQPTSAEFSFHQQRVNYGPNLNETGQPALPSVFEIRGVRGAISIGFETKTHLIQS</sequence>
<dbReference type="PaxDb" id="3880-AET04020"/>
<evidence type="ECO:0000313" key="1">
    <source>
        <dbReference type="EMBL" id="AET04020.1"/>
    </source>
</evidence>
<gene>
    <name evidence="1" type="ordered locus">MTR_8g079290</name>
</gene>
<dbReference type="AlphaFoldDB" id="G7LFN3"/>
<protein>
    <submittedName>
        <fullName evidence="1 2">Uncharacterized protein</fullName>
    </submittedName>
</protein>
<dbReference type="HOGENOM" id="CLU_2926153_0_0_1"/>
<reference evidence="2" key="3">
    <citation type="submission" date="2015-04" db="UniProtKB">
        <authorList>
            <consortium name="EnsemblPlants"/>
        </authorList>
    </citation>
    <scope>IDENTIFICATION</scope>
    <source>
        <strain evidence="2">cv. Jemalong A17</strain>
    </source>
</reference>
<proteinExistence type="predicted"/>
<name>G7LFN3_MEDTR</name>
<accession>G7LFN3</accession>
<keyword evidence="3" id="KW-1185">Reference proteome</keyword>
<dbReference type="EnsemblPlants" id="AET04020">
    <property type="protein sequence ID" value="AET04020"/>
    <property type="gene ID" value="MTR_8g079290"/>
</dbReference>
<reference evidence="1 3" key="1">
    <citation type="journal article" date="2011" name="Nature">
        <title>The Medicago genome provides insight into the evolution of rhizobial symbioses.</title>
        <authorList>
            <person name="Young N.D."/>
            <person name="Debelle F."/>
            <person name="Oldroyd G.E."/>
            <person name="Geurts R."/>
            <person name="Cannon S.B."/>
            <person name="Udvardi M.K."/>
            <person name="Benedito V.A."/>
            <person name="Mayer K.F."/>
            <person name="Gouzy J."/>
            <person name="Schoof H."/>
            <person name="Van de Peer Y."/>
            <person name="Proost S."/>
            <person name="Cook D.R."/>
            <person name="Meyers B.C."/>
            <person name="Spannagl M."/>
            <person name="Cheung F."/>
            <person name="De Mita S."/>
            <person name="Krishnakumar V."/>
            <person name="Gundlach H."/>
            <person name="Zhou S."/>
            <person name="Mudge J."/>
            <person name="Bharti A.K."/>
            <person name="Murray J.D."/>
            <person name="Naoumkina M.A."/>
            <person name="Rosen B."/>
            <person name="Silverstein K.A."/>
            <person name="Tang H."/>
            <person name="Rombauts S."/>
            <person name="Zhao P.X."/>
            <person name="Zhou P."/>
            <person name="Barbe V."/>
            <person name="Bardou P."/>
            <person name="Bechner M."/>
            <person name="Bellec A."/>
            <person name="Berger A."/>
            <person name="Berges H."/>
            <person name="Bidwell S."/>
            <person name="Bisseling T."/>
            <person name="Choisne N."/>
            <person name="Couloux A."/>
            <person name="Denny R."/>
            <person name="Deshpande S."/>
            <person name="Dai X."/>
            <person name="Doyle J.J."/>
            <person name="Dudez A.M."/>
            <person name="Farmer A.D."/>
            <person name="Fouteau S."/>
            <person name="Franken C."/>
            <person name="Gibelin C."/>
            <person name="Gish J."/>
            <person name="Goldstein S."/>
            <person name="Gonzalez A.J."/>
            <person name="Green P.J."/>
            <person name="Hallab A."/>
            <person name="Hartog M."/>
            <person name="Hua A."/>
            <person name="Humphray S.J."/>
            <person name="Jeong D.H."/>
            <person name="Jing Y."/>
            <person name="Jocker A."/>
            <person name="Kenton S.M."/>
            <person name="Kim D.J."/>
            <person name="Klee K."/>
            <person name="Lai H."/>
            <person name="Lang C."/>
            <person name="Lin S."/>
            <person name="Macmil S.L."/>
            <person name="Magdelenat G."/>
            <person name="Matthews L."/>
            <person name="McCorrison J."/>
            <person name="Monaghan E.L."/>
            <person name="Mun J.H."/>
            <person name="Najar F.Z."/>
            <person name="Nicholson C."/>
            <person name="Noirot C."/>
            <person name="O'Bleness M."/>
            <person name="Paule C.R."/>
            <person name="Poulain J."/>
            <person name="Prion F."/>
            <person name="Qin B."/>
            <person name="Qu C."/>
            <person name="Retzel E.F."/>
            <person name="Riddle C."/>
            <person name="Sallet E."/>
            <person name="Samain S."/>
            <person name="Samson N."/>
            <person name="Sanders I."/>
            <person name="Saurat O."/>
            <person name="Scarpelli C."/>
            <person name="Schiex T."/>
            <person name="Segurens B."/>
            <person name="Severin A.J."/>
            <person name="Sherrier D.J."/>
            <person name="Shi R."/>
            <person name="Sims S."/>
            <person name="Singer S.R."/>
            <person name="Sinharoy S."/>
            <person name="Sterck L."/>
            <person name="Viollet A."/>
            <person name="Wang B.B."/>
            <person name="Wang K."/>
            <person name="Wang M."/>
            <person name="Wang X."/>
            <person name="Warfsmann J."/>
            <person name="Weissenbach J."/>
            <person name="White D.D."/>
            <person name="White J.D."/>
            <person name="Wiley G.B."/>
            <person name="Wincker P."/>
            <person name="Xing Y."/>
            <person name="Yang L."/>
            <person name="Yao Z."/>
            <person name="Ying F."/>
            <person name="Zhai J."/>
            <person name="Zhou L."/>
            <person name="Zuber A."/>
            <person name="Denarie J."/>
            <person name="Dixon R.A."/>
            <person name="May G.D."/>
            <person name="Schwartz D.C."/>
            <person name="Rogers J."/>
            <person name="Quetier F."/>
            <person name="Town C.D."/>
            <person name="Roe B.A."/>
        </authorList>
    </citation>
    <scope>NUCLEOTIDE SEQUENCE [LARGE SCALE GENOMIC DNA]</scope>
    <source>
        <strain evidence="1">A17</strain>
        <strain evidence="2 3">cv. Jemalong A17</strain>
    </source>
</reference>